<sequence>MNLVIDAGNTSVKTAVFQNNSLLEKQNFQKENFSEEFQKILKKYPQINKSIISSVTSGENEMISEVKKAFPVLELNNSTPVPFENRYASPETLGKDRIALVAAAVNSFPGKNALIIDAGTCITYDIKTAEEIYLGGAISPGLNMRFKSLHKFTANLPLVIPKPEAELIGNTTQTSILSGIINGIKMELKGTVESYSAQFEDLTVIFTGGDSQILSIPLKNSIFANSNFLLEGLNFILEFNNTQ</sequence>
<evidence type="ECO:0000256" key="7">
    <source>
        <dbReference type="ARBA" id="ARBA00022490"/>
    </source>
</evidence>
<dbReference type="GO" id="GO:0046872">
    <property type="term" value="F:metal ion binding"/>
    <property type="evidence" value="ECO:0007669"/>
    <property type="project" value="UniProtKB-KW"/>
</dbReference>
<evidence type="ECO:0000256" key="6">
    <source>
        <dbReference type="ARBA" id="ARBA00012102"/>
    </source>
</evidence>
<evidence type="ECO:0000256" key="14">
    <source>
        <dbReference type="ARBA" id="ARBA00038036"/>
    </source>
</evidence>
<dbReference type="GO" id="GO:0005737">
    <property type="term" value="C:cytoplasm"/>
    <property type="evidence" value="ECO:0007669"/>
    <property type="project" value="UniProtKB-SubCell"/>
</dbReference>
<keyword evidence="7 16" id="KW-0963">Cytoplasm</keyword>
<feature type="active site" description="Proton acceptor" evidence="16">
    <location>
        <position position="96"/>
    </location>
</feature>
<proteinExistence type="inferred from homology"/>
<keyword evidence="9 16" id="KW-0547">Nucleotide-binding</keyword>
<feature type="binding site" evidence="16">
    <location>
        <position position="117"/>
    </location>
    <ligand>
        <name>K(+)</name>
        <dbReference type="ChEBI" id="CHEBI:29103"/>
    </ligand>
</feature>
<feature type="binding site" evidence="16">
    <location>
        <position position="120"/>
    </location>
    <ligand>
        <name>ATP</name>
        <dbReference type="ChEBI" id="CHEBI:30616"/>
    </ligand>
</feature>
<dbReference type="UniPathway" id="UPA00241">
    <property type="reaction ID" value="UER00352"/>
</dbReference>
<evidence type="ECO:0000256" key="11">
    <source>
        <dbReference type="ARBA" id="ARBA00022840"/>
    </source>
</evidence>
<evidence type="ECO:0000313" key="17">
    <source>
        <dbReference type="EMBL" id="PTX41680.1"/>
    </source>
</evidence>
<keyword evidence="11 16" id="KW-0067">ATP-binding</keyword>
<evidence type="ECO:0000256" key="3">
    <source>
        <dbReference type="ARBA" id="ARBA00004496"/>
    </source>
</evidence>
<evidence type="ECO:0000256" key="1">
    <source>
        <dbReference type="ARBA" id="ARBA00001206"/>
    </source>
</evidence>
<dbReference type="CDD" id="cd24015">
    <property type="entry name" value="ASKHA_NBD_PanK-III"/>
    <property type="match status" value="1"/>
</dbReference>
<evidence type="ECO:0000256" key="4">
    <source>
        <dbReference type="ARBA" id="ARBA00005225"/>
    </source>
</evidence>
<dbReference type="PANTHER" id="PTHR34265">
    <property type="entry name" value="TYPE III PANTOTHENATE KINASE"/>
    <property type="match status" value="1"/>
</dbReference>
<dbReference type="NCBIfam" id="NF009853">
    <property type="entry name" value="PRK13320.1-5"/>
    <property type="match status" value="1"/>
</dbReference>
<keyword evidence="13 16" id="KW-0173">Coenzyme A biosynthesis</keyword>
<dbReference type="OrthoDB" id="9804707at2"/>
<dbReference type="PANTHER" id="PTHR34265:SF1">
    <property type="entry name" value="TYPE III PANTOTHENATE KINASE"/>
    <property type="match status" value="1"/>
</dbReference>
<gene>
    <name evidence="16" type="primary">coaX</name>
    <name evidence="17" type="ORF">C8P64_3180</name>
</gene>
<organism evidence="17 18">
    <name type="scientific">Christiangramia gaetbulicola</name>
    <dbReference type="NCBI Taxonomy" id="703340"/>
    <lineage>
        <taxon>Bacteria</taxon>
        <taxon>Pseudomonadati</taxon>
        <taxon>Bacteroidota</taxon>
        <taxon>Flavobacteriia</taxon>
        <taxon>Flavobacteriales</taxon>
        <taxon>Flavobacteriaceae</taxon>
        <taxon>Christiangramia</taxon>
    </lineage>
</organism>
<dbReference type="InterPro" id="IPR004619">
    <property type="entry name" value="Type_III_PanK"/>
</dbReference>
<name>A0A2T6ACZ1_9FLAO</name>
<evidence type="ECO:0000256" key="12">
    <source>
        <dbReference type="ARBA" id="ARBA00022958"/>
    </source>
</evidence>
<evidence type="ECO:0000256" key="10">
    <source>
        <dbReference type="ARBA" id="ARBA00022777"/>
    </source>
</evidence>
<comment type="subunit">
    <text evidence="5 16">Homodimer.</text>
</comment>
<dbReference type="EC" id="2.7.1.33" evidence="6 16"/>
<evidence type="ECO:0000256" key="9">
    <source>
        <dbReference type="ARBA" id="ARBA00022741"/>
    </source>
</evidence>
<dbReference type="Gene3D" id="3.30.420.40">
    <property type="match status" value="2"/>
</dbReference>
<keyword evidence="8 16" id="KW-0808">Transferase</keyword>
<dbReference type="GO" id="GO:0004594">
    <property type="term" value="F:pantothenate kinase activity"/>
    <property type="evidence" value="ECO:0007669"/>
    <property type="project" value="UniProtKB-UniRule"/>
</dbReference>
<comment type="cofactor">
    <cofactor evidence="16">
        <name>NH4(+)</name>
        <dbReference type="ChEBI" id="CHEBI:28938"/>
    </cofactor>
    <cofactor evidence="16">
        <name>K(+)</name>
        <dbReference type="ChEBI" id="CHEBI:29103"/>
    </cofactor>
    <text evidence="16">A monovalent cation. Ammonium or potassium.</text>
</comment>
<comment type="function">
    <text evidence="16">Catalyzes the phosphorylation of pantothenate (Pan), the first step in CoA biosynthesis.</text>
</comment>
<comment type="similarity">
    <text evidence="14 16">Belongs to the type III pantothenate kinase family.</text>
</comment>
<evidence type="ECO:0000256" key="8">
    <source>
        <dbReference type="ARBA" id="ARBA00022679"/>
    </source>
</evidence>
<evidence type="ECO:0000256" key="5">
    <source>
        <dbReference type="ARBA" id="ARBA00011738"/>
    </source>
</evidence>
<dbReference type="AlphaFoldDB" id="A0A2T6ACZ1"/>
<keyword evidence="16" id="KW-0479">Metal-binding</keyword>
<evidence type="ECO:0000256" key="13">
    <source>
        <dbReference type="ARBA" id="ARBA00022993"/>
    </source>
</evidence>
<dbReference type="Pfam" id="PF03309">
    <property type="entry name" value="Pan_kinase"/>
    <property type="match status" value="1"/>
</dbReference>
<comment type="caution">
    <text evidence="17">The sequence shown here is derived from an EMBL/GenBank/DDBJ whole genome shotgun (WGS) entry which is preliminary data.</text>
</comment>
<comment type="subcellular location">
    <subcellularLocation>
        <location evidence="3 16">Cytoplasm</location>
    </subcellularLocation>
</comment>
<feature type="binding site" evidence="16">
    <location>
        <begin position="6"/>
        <end position="13"/>
    </location>
    <ligand>
        <name>ATP</name>
        <dbReference type="ChEBI" id="CHEBI:30616"/>
    </ligand>
</feature>
<dbReference type="SUPFAM" id="SSF53067">
    <property type="entry name" value="Actin-like ATPase domain"/>
    <property type="match status" value="2"/>
</dbReference>
<evidence type="ECO:0000313" key="18">
    <source>
        <dbReference type="Proteomes" id="UP000244174"/>
    </source>
</evidence>
<protein>
    <recommendedName>
        <fullName evidence="15 16">Type III pantothenate kinase</fullName>
        <ecNumber evidence="6 16">2.7.1.33</ecNumber>
    </recommendedName>
    <alternativeName>
        <fullName evidence="16">PanK-III</fullName>
    </alternativeName>
    <alternativeName>
        <fullName evidence="16">Pantothenic acid kinase</fullName>
    </alternativeName>
</protein>
<dbReference type="GO" id="GO:0015937">
    <property type="term" value="P:coenzyme A biosynthetic process"/>
    <property type="evidence" value="ECO:0007669"/>
    <property type="project" value="UniProtKB-UniRule"/>
</dbReference>
<feature type="binding site" evidence="16">
    <location>
        <position position="172"/>
    </location>
    <ligand>
        <name>substrate</name>
    </ligand>
</feature>
<keyword evidence="10 16" id="KW-0418">Kinase</keyword>
<dbReference type="HAMAP" id="MF_01274">
    <property type="entry name" value="Pantothen_kinase_3"/>
    <property type="match status" value="1"/>
</dbReference>
<dbReference type="InterPro" id="IPR043129">
    <property type="entry name" value="ATPase_NBD"/>
</dbReference>
<feature type="binding site" evidence="16">
    <location>
        <position position="87"/>
    </location>
    <ligand>
        <name>substrate</name>
    </ligand>
</feature>
<comment type="cofactor">
    <cofactor evidence="2">
        <name>K(+)</name>
        <dbReference type="ChEBI" id="CHEBI:29103"/>
    </cofactor>
</comment>
<keyword evidence="12 16" id="KW-0630">Potassium</keyword>
<dbReference type="Proteomes" id="UP000244174">
    <property type="component" value="Unassembled WGS sequence"/>
</dbReference>
<evidence type="ECO:0000256" key="15">
    <source>
        <dbReference type="ARBA" id="ARBA00040883"/>
    </source>
</evidence>
<keyword evidence="18" id="KW-1185">Reference proteome</keyword>
<feature type="binding site" evidence="16">
    <location>
        <begin position="94"/>
        <end position="97"/>
    </location>
    <ligand>
        <name>substrate</name>
    </ligand>
</feature>
<dbReference type="RefSeq" id="WP_108173052.1">
    <property type="nucleotide sequence ID" value="NZ_QBKQ01000004.1"/>
</dbReference>
<accession>A0A2T6ACZ1</accession>
<dbReference type="EMBL" id="QBKQ01000004">
    <property type="protein sequence ID" value="PTX41680.1"/>
    <property type="molecule type" value="Genomic_DNA"/>
</dbReference>
<comment type="pathway">
    <text evidence="4 16">Cofactor biosynthesis; coenzyme A biosynthesis; CoA from (R)-pantothenate: step 1/5.</text>
</comment>
<dbReference type="GO" id="GO:0005524">
    <property type="term" value="F:ATP binding"/>
    <property type="evidence" value="ECO:0007669"/>
    <property type="project" value="UniProtKB-UniRule"/>
</dbReference>
<reference evidence="17 18" key="1">
    <citation type="submission" date="2018-04" db="EMBL/GenBank/DDBJ databases">
        <title>Genomic Encyclopedia of Archaeal and Bacterial Type Strains, Phase II (KMG-II): from individual species to whole genera.</title>
        <authorList>
            <person name="Goeker M."/>
        </authorList>
    </citation>
    <scope>NUCLEOTIDE SEQUENCE [LARGE SCALE GENOMIC DNA]</scope>
    <source>
        <strain evidence="17 18">DSM 23082</strain>
    </source>
</reference>
<dbReference type="NCBIfam" id="TIGR00671">
    <property type="entry name" value="baf"/>
    <property type="match status" value="1"/>
</dbReference>
<evidence type="ECO:0000256" key="2">
    <source>
        <dbReference type="ARBA" id="ARBA00001958"/>
    </source>
</evidence>
<evidence type="ECO:0000256" key="16">
    <source>
        <dbReference type="HAMAP-Rule" id="MF_01274"/>
    </source>
</evidence>
<comment type="catalytic activity">
    <reaction evidence="1 16">
        <text>(R)-pantothenate + ATP = (R)-4'-phosphopantothenate + ADP + H(+)</text>
        <dbReference type="Rhea" id="RHEA:16373"/>
        <dbReference type="ChEBI" id="CHEBI:10986"/>
        <dbReference type="ChEBI" id="CHEBI:15378"/>
        <dbReference type="ChEBI" id="CHEBI:29032"/>
        <dbReference type="ChEBI" id="CHEBI:30616"/>
        <dbReference type="ChEBI" id="CHEBI:456216"/>
        <dbReference type="EC" id="2.7.1.33"/>
    </reaction>
</comment>